<dbReference type="Gene3D" id="1.20.1440.110">
    <property type="entry name" value="acylaminoacyl peptidase"/>
    <property type="match status" value="1"/>
</dbReference>
<dbReference type="GeneID" id="38120814"/>
<dbReference type="Proteomes" id="UP000256690">
    <property type="component" value="Unassembled WGS sequence"/>
</dbReference>
<evidence type="ECO:0000256" key="1">
    <source>
        <dbReference type="ARBA" id="ARBA00022801"/>
    </source>
</evidence>
<evidence type="ECO:0008006" key="5">
    <source>
        <dbReference type="Google" id="ProtNLM"/>
    </source>
</evidence>
<dbReference type="STRING" id="1810919.A0A3D8QIX3"/>
<reference evidence="3 4" key="1">
    <citation type="journal article" date="2018" name="IMA Fungus">
        <title>IMA Genome-F 9: Draft genome sequence of Annulohypoxylon stygium, Aspergillus mulundensis, Berkeleyomyces basicola (syn. Thielaviopsis basicola), Ceratocystis smalleyi, two Cercospora beticola strains, Coleophoma cylindrospora, Fusarium fracticaudum, Phialophora cf. hyalina, and Morchella septimelata.</title>
        <authorList>
            <person name="Wingfield B.D."/>
            <person name="Bills G.F."/>
            <person name="Dong Y."/>
            <person name="Huang W."/>
            <person name="Nel W.J."/>
            <person name="Swalarsk-Parry B.S."/>
            <person name="Vaghefi N."/>
            <person name="Wilken P.M."/>
            <person name="An Z."/>
            <person name="de Beer Z.W."/>
            <person name="De Vos L."/>
            <person name="Chen L."/>
            <person name="Duong T.A."/>
            <person name="Gao Y."/>
            <person name="Hammerbacher A."/>
            <person name="Kikkert J.R."/>
            <person name="Li Y."/>
            <person name="Li H."/>
            <person name="Li K."/>
            <person name="Li Q."/>
            <person name="Liu X."/>
            <person name="Ma X."/>
            <person name="Naidoo K."/>
            <person name="Pethybridge S.J."/>
            <person name="Sun J."/>
            <person name="Steenkamp E.T."/>
            <person name="van der Nest M.A."/>
            <person name="van Wyk S."/>
            <person name="Wingfield M.J."/>
            <person name="Xiong C."/>
            <person name="Yue Q."/>
            <person name="Zhang X."/>
        </authorList>
    </citation>
    <scope>NUCLEOTIDE SEQUENCE [LARGE SCALE GENOMIC DNA]</scope>
    <source>
        <strain evidence="3 4">DSM 5745</strain>
    </source>
</reference>
<dbReference type="PANTHER" id="PTHR22946">
    <property type="entry name" value="DIENELACTONE HYDROLASE DOMAIN-CONTAINING PROTEIN-RELATED"/>
    <property type="match status" value="1"/>
</dbReference>
<dbReference type="AlphaFoldDB" id="A0A3D8QIX3"/>
<dbReference type="GO" id="GO:0016787">
    <property type="term" value="F:hydrolase activity"/>
    <property type="evidence" value="ECO:0007669"/>
    <property type="project" value="UniProtKB-KW"/>
</dbReference>
<feature type="region of interest" description="Disordered" evidence="2">
    <location>
        <begin position="285"/>
        <end position="309"/>
    </location>
</feature>
<accession>A0A3D8QIX3</accession>
<dbReference type="RefSeq" id="XP_026598903.1">
    <property type="nucleotide sequence ID" value="XM_026752460.1"/>
</dbReference>
<keyword evidence="1" id="KW-0378">Hydrolase</keyword>
<gene>
    <name evidence="3" type="ORF">DSM5745_10444</name>
</gene>
<feature type="compositionally biased region" description="Low complexity" evidence="2">
    <location>
        <begin position="289"/>
        <end position="299"/>
    </location>
</feature>
<dbReference type="InterPro" id="IPR050261">
    <property type="entry name" value="FrsA_esterase"/>
</dbReference>
<name>A0A3D8QIX3_9EURO</name>
<protein>
    <recommendedName>
        <fullName evidence="5">AB hydrolase-1 domain-containing protein</fullName>
    </recommendedName>
</protein>
<evidence type="ECO:0000313" key="3">
    <source>
        <dbReference type="EMBL" id="RDW61772.1"/>
    </source>
</evidence>
<proteinExistence type="predicted"/>
<dbReference type="Gene3D" id="3.40.50.1820">
    <property type="entry name" value="alpha/beta hydrolase"/>
    <property type="match status" value="1"/>
</dbReference>
<comment type="caution">
    <text evidence="3">The sequence shown here is derived from an EMBL/GenBank/DDBJ whole genome shotgun (WGS) entry which is preliminary data.</text>
</comment>
<keyword evidence="4" id="KW-1185">Reference proteome</keyword>
<dbReference type="SUPFAM" id="SSF53474">
    <property type="entry name" value="alpha/beta-Hydrolases"/>
    <property type="match status" value="1"/>
</dbReference>
<dbReference type="InterPro" id="IPR029058">
    <property type="entry name" value="AB_hydrolase_fold"/>
</dbReference>
<dbReference type="EMBL" id="PVWQ01000016">
    <property type="protein sequence ID" value="RDW61772.1"/>
    <property type="molecule type" value="Genomic_DNA"/>
</dbReference>
<dbReference type="OrthoDB" id="249703at2759"/>
<sequence>MPLRPSFNFNTIPPQSQMHLLSASPFQNFELTRILGTAPTGGCAVAELLEAIARIRKHDPESWYSQFHALAVKAESQAHELLNSGQRHAAHRAFLRATSYFRAAPYMLVPTPSPPDVDRRVLHCAERSALAFQHAARYSDEYSLVDFEIPFEGHRLPGYLLLPRPLPLPSAPAGTSTSSVRHHPVLLNIGGADSTKEELFFMLGAPALKLDYAVILFDGPGQGLALKRDKIPMTPAFERVTDAVLDALWDTAERHPEYGLDLGRVAVAGTSLGGHFALRAAAGDGKRGASASSTSTSTSENEHESANAKTTAAPRIAACAAVDAVYSMWDVAATRMPGWYLGLWTSGYLPESVFDWSCQQHMGLDFATRWEFALVMWIMGCGTPGEVLRAFQRYSLRTAEGAEMLADVRCPVLLTGAPDTIYVHPALSSERIRRELSGVREVQVWVPEGPGEGSLTGKVGAWEGLAGRVFAFLDRVMGVRR</sequence>
<organism evidence="3 4">
    <name type="scientific">Aspergillus mulundensis</name>
    <dbReference type="NCBI Taxonomy" id="1810919"/>
    <lineage>
        <taxon>Eukaryota</taxon>
        <taxon>Fungi</taxon>
        <taxon>Dikarya</taxon>
        <taxon>Ascomycota</taxon>
        <taxon>Pezizomycotina</taxon>
        <taxon>Eurotiomycetes</taxon>
        <taxon>Eurotiomycetidae</taxon>
        <taxon>Eurotiales</taxon>
        <taxon>Aspergillaceae</taxon>
        <taxon>Aspergillus</taxon>
        <taxon>Aspergillus subgen. Nidulantes</taxon>
    </lineage>
</organism>
<dbReference type="PANTHER" id="PTHR22946:SF13">
    <property type="entry name" value="ALPHA_BETA HYDROLASE PSOB"/>
    <property type="match status" value="1"/>
</dbReference>
<evidence type="ECO:0000313" key="4">
    <source>
        <dbReference type="Proteomes" id="UP000256690"/>
    </source>
</evidence>
<evidence type="ECO:0000256" key="2">
    <source>
        <dbReference type="SAM" id="MobiDB-lite"/>
    </source>
</evidence>